<gene>
    <name evidence="2" type="ORF">GLW05_14135</name>
</gene>
<dbReference type="AlphaFoldDB" id="A0A6I5A3T1"/>
<evidence type="ECO:0000313" key="2">
    <source>
        <dbReference type="EMBL" id="MYL34731.1"/>
    </source>
</evidence>
<organism evidence="2 3">
    <name type="scientific">Pontibacillus yanchengensis</name>
    <dbReference type="NCBI Taxonomy" id="462910"/>
    <lineage>
        <taxon>Bacteria</taxon>
        <taxon>Bacillati</taxon>
        <taxon>Bacillota</taxon>
        <taxon>Bacilli</taxon>
        <taxon>Bacillales</taxon>
        <taxon>Bacillaceae</taxon>
        <taxon>Pontibacillus</taxon>
    </lineage>
</organism>
<sequence>MKRRLLLFNVLFVMLLLAVACNQQQEIDISKSVRKTEDYLRQLDEISTTAGSYTEDEEQVKFRLLVEKHPSQEEATAMFNNILNILEKNSHNREFWDNYNGYFDIKSHKTGVIYKATKIIGKDLKVTPK</sequence>
<dbReference type="OrthoDB" id="2615630at2"/>
<feature type="signal peptide" evidence="1">
    <location>
        <begin position="1"/>
        <end position="20"/>
    </location>
</feature>
<accession>A0A6I5A3T1</accession>
<protein>
    <submittedName>
        <fullName evidence="2">Uncharacterized protein</fullName>
    </submittedName>
</protein>
<evidence type="ECO:0000313" key="3">
    <source>
        <dbReference type="Proteomes" id="UP000468638"/>
    </source>
</evidence>
<feature type="chain" id="PRO_5026302473" evidence="1">
    <location>
        <begin position="21"/>
        <end position="129"/>
    </location>
</feature>
<name>A0A6I5A3T1_9BACI</name>
<dbReference type="CDD" id="cd22304">
    <property type="entry name" value="VpdB_C"/>
    <property type="match status" value="1"/>
</dbReference>
<dbReference type="RefSeq" id="WP_160847072.1">
    <property type="nucleotide sequence ID" value="NZ_WMEQ01000011.1"/>
</dbReference>
<dbReference type="PROSITE" id="PS51257">
    <property type="entry name" value="PROKAR_LIPOPROTEIN"/>
    <property type="match status" value="1"/>
</dbReference>
<comment type="caution">
    <text evidence="2">The sequence shown here is derived from an EMBL/GenBank/DDBJ whole genome shotgun (WGS) entry which is preliminary data.</text>
</comment>
<dbReference type="EMBL" id="WMEQ01000011">
    <property type="protein sequence ID" value="MYL34731.1"/>
    <property type="molecule type" value="Genomic_DNA"/>
</dbReference>
<reference evidence="2 3" key="1">
    <citation type="submission" date="2019-11" db="EMBL/GenBank/DDBJ databases">
        <title>Genome sequences of 17 halophilic strains isolated from different environments.</title>
        <authorList>
            <person name="Furrow R.E."/>
        </authorList>
    </citation>
    <scope>NUCLEOTIDE SEQUENCE [LARGE SCALE GENOMIC DNA]</scope>
    <source>
        <strain evidence="2 3">22514_16_FS</strain>
    </source>
</reference>
<proteinExistence type="predicted"/>
<keyword evidence="1" id="KW-0732">Signal</keyword>
<dbReference type="Proteomes" id="UP000468638">
    <property type="component" value="Unassembled WGS sequence"/>
</dbReference>
<evidence type="ECO:0000256" key="1">
    <source>
        <dbReference type="SAM" id="SignalP"/>
    </source>
</evidence>